<protein>
    <submittedName>
        <fullName evidence="4">Acyltransferase</fullName>
    </submittedName>
</protein>
<keyword evidence="3" id="KW-0732">Signal</keyword>
<reference evidence="5" key="1">
    <citation type="journal article" date="2008" name="Nat. Genet.">
        <title>The Pristionchus pacificus genome provides a unique perspective on nematode lifestyle and parasitism.</title>
        <authorList>
            <person name="Dieterich C."/>
            <person name="Clifton S.W."/>
            <person name="Schuster L.N."/>
            <person name="Chinwalla A."/>
            <person name="Delehaunty K."/>
            <person name="Dinkelacker I."/>
            <person name="Fulton L."/>
            <person name="Fulton R."/>
            <person name="Godfrey J."/>
            <person name="Minx P."/>
            <person name="Mitreva M."/>
            <person name="Roeseler W."/>
            <person name="Tian H."/>
            <person name="Witte H."/>
            <person name="Yang S.P."/>
            <person name="Wilson R.K."/>
            <person name="Sommer R.J."/>
        </authorList>
    </citation>
    <scope>NUCLEOTIDE SEQUENCE [LARGE SCALE GENOMIC DNA]</scope>
    <source>
        <strain evidence="5">PS312</strain>
    </source>
</reference>
<feature type="region of interest" description="Disordered" evidence="1">
    <location>
        <begin position="708"/>
        <end position="727"/>
    </location>
</feature>
<evidence type="ECO:0000256" key="3">
    <source>
        <dbReference type="SAM" id="SignalP"/>
    </source>
</evidence>
<dbReference type="Pfam" id="PF01757">
    <property type="entry name" value="Acyl_transf_3"/>
    <property type="match status" value="1"/>
</dbReference>
<keyword evidence="2" id="KW-1133">Transmembrane helix</keyword>
<dbReference type="PANTHER" id="PTHR11161:SF55">
    <property type="entry name" value="NOSE RESISTANT-TO-FLUOXETINE PROTEIN N-TERMINAL DOMAIN-CONTAINING PROTEIN"/>
    <property type="match status" value="1"/>
</dbReference>
<feature type="transmembrane region" description="Helical" evidence="2">
    <location>
        <begin position="465"/>
        <end position="487"/>
    </location>
</feature>
<feature type="transmembrane region" description="Helical" evidence="2">
    <location>
        <begin position="217"/>
        <end position="244"/>
    </location>
</feature>
<dbReference type="SMART" id="SM00703">
    <property type="entry name" value="NRF"/>
    <property type="match status" value="1"/>
</dbReference>
<dbReference type="AlphaFoldDB" id="A0A2A6CLW7"/>
<dbReference type="GO" id="GO:0016747">
    <property type="term" value="F:acyltransferase activity, transferring groups other than amino-acyl groups"/>
    <property type="evidence" value="ECO:0007669"/>
    <property type="project" value="InterPro"/>
</dbReference>
<dbReference type="InterPro" id="IPR006621">
    <property type="entry name" value="Nose-resist-to-fluoxetine_N"/>
</dbReference>
<dbReference type="Proteomes" id="UP000005239">
    <property type="component" value="Unassembled WGS sequence"/>
</dbReference>
<feature type="transmembrane region" description="Helical" evidence="2">
    <location>
        <begin position="587"/>
        <end position="607"/>
    </location>
</feature>
<feature type="transmembrane region" description="Helical" evidence="2">
    <location>
        <begin position="373"/>
        <end position="394"/>
    </location>
</feature>
<reference evidence="4" key="2">
    <citation type="submission" date="2022-06" db="UniProtKB">
        <authorList>
            <consortium name="EnsemblMetazoa"/>
        </authorList>
    </citation>
    <scope>IDENTIFICATION</scope>
    <source>
        <strain evidence="4">PS312</strain>
    </source>
</reference>
<accession>A0A8R1YJ78</accession>
<feature type="transmembrane region" description="Helical" evidence="2">
    <location>
        <begin position="329"/>
        <end position="353"/>
    </location>
</feature>
<dbReference type="InterPro" id="IPR052728">
    <property type="entry name" value="O2_lipid_transport_reg"/>
</dbReference>
<name>A0A2A6CLW7_PRIPA</name>
<dbReference type="InterPro" id="IPR002656">
    <property type="entry name" value="Acyl_transf_3_dom"/>
</dbReference>
<feature type="compositionally biased region" description="Basic and acidic residues" evidence="1">
    <location>
        <begin position="715"/>
        <end position="727"/>
    </location>
</feature>
<dbReference type="Pfam" id="PF20146">
    <property type="entry name" value="NRF"/>
    <property type="match status" value="1"/>
</dbReference>
<keyword evidence="2" id="KW-0472">Membrane</keyword>
<feature type="transmembrane region" description="Helical" evidence="2">
    <location>
        <begin position="662"/>
        <end position="684"/>
    </location>
</feature>
<dbReference type="PANTHER" id="PTHR11161">
    <property type="entry name" value="O-ACYLTRANSFERASE"/>
    <property type="match status" value="1"/>
</dbReference>
<feature type="signal peptide" evidence="3">
    <location>
        <begin position="1"/>
        <end position="22"/>
    </location>
</feature>
<evidence type="ECO:0000313" key="4">
    <source>
        <dbReference type="EnsemblMetazoa" id="PPA27459.1"/>
    </source>
</evidence>
<sequence length="727" mass="82964">MTVPVMPRLILLVLPLFLSTHAQHIAQLARIIQDQNHNHSHLVSLSLNNEFFSFDELLEVVDIARGDGLSPDCKEDMGALVKARLGIFEYPEFAEQVWMPMRDSAGKFHQAILKGHIYFAGHFSECVLINVKMTGRDRSFKADYFKIDVDAAFQPNVKNGSCQVSDLGAVIGWSFGVCLPASCSSAELESLFIAETAKHNPVCAVHRTNDSIDPLDAGFYVTVSIMGGIFALCISSGLADFFFSDFLSDKAVSKSLLWRLFMSFSLYSNVASIFDTSASKKDGQIAPIHCIRFFSMCWVVLGHMTGSVTSVIANPFDVLHLTKDLTTEFILNAYFSVDSFFFVGGLLLTFLWFKSFYRNPKQTNSRGAWLMFYIHRIIRLSAPYFMMILFYAFVLPQMYRDSPFNLNLLTQVDFCKETWWLEFTYLHNIIDSTKQCLGYNWYLATDMQIFFFTPIIIIPLALKPVIGFIVAAIIFAISSALNIFLVYHYHWPSTMSFIGASDPEMTDFEDYDLYMYMSPIIRCQVYIIGMLVGWFLQTKKRMRINPVINVTLWILTFALGLTLILGLHSQTTGTLIPIFWRSMYSAFSKPAWALVLSWIVISCYYGYGGPINSFMSWHIWVPLGRLSYCGYLVHYPIIYLTLSEIHDENYFSSFIDFVIRSLIPLIAITYFVSIFWSACFEISFGKMEMLLLGGHRMSALKTENLNKQRKPSNSKVEEDAEYGKIRL</sequence>
<gene>
    <name evidence="4" type="primary">WBGene00117013</name>
</gene>
<feature type="transmembrane region" description="Helical" evidence="2">
    <location>
        <begin position="547"/>
        <end position="567"/>
    </location>
</feature>
<evidence type="ECO:0000256" key="1">
    <source>
        <dbReference type="SAM" id="MobiDB-lite"/>
    </source>
</evidence>
<evidence type="ECO:0000313" key="5">
    <source>
        <dbReference type="Proteomes" id="UP000005239"/>
    </source>
</evidence>
<feature type="transmembrane region" description="Helical" evidence="2">
    <location>
        <begin position="256"/>
        <end position="274"/>
    </location>
</feature>
<proteinExistence type="predicted"/>
<dbReference type="EnsemblMetazoa" id="PPA27459.1">
    <property type="protein sequence ID" value="PPA27459.1"/>
    <property type="gene ID" value="WBGene00117013"/>
</dbReference>
<organism evidence="4 5">
    <name type="scientific">Pristionchus pacificus</name>
    <name type="common">Parasitic nematode worm</name>
    <dbReference type="NCBI Taxonomy" id="54126"/>
    <lineage>
        <taxon>Eukaryota</taxon>
        <taxon>Metazoa</taxon>
        <taxon>Ecdysozoa</taxon>
        <taxon>Nematoda</taxon>
        <taxon>Chromadorea</taxon>
        <taxon>Rhabditida</taxon>
        <taxon>Rhabditina</taxon>
        <taxon>Diplogasteromorpha</taxon>
        <taxon>Diplogasteroidea</taxon>
        <taxon>Neodiplogasteridae</taxon>
        <taxon>Pristionchus</taxon>
    </lineage>
</organism>
<accession>A0A2A6CLW7</accession>
<feature type="transmembrane region" description="Helical" evidence="2">
    <location>
        <begin position="619"/>
        <end position="642"/>
    </location>
</feature>
<evidence type="ECO:0000256" key="2">
    <source>
        <dbReference type="SAM" id="Phobius"/>
    </source>
</evidence>
<feature type="transmembrane region" description="Helical" evidence="2">
    <location>
        <begin position="513"/>
        <end position="535"/>
    </location>
</feature>
<dbReference type="OrthoDB" id="207378at2759"/>
<feature type="chain" id="PRO_5043523158" evidence="3">
    <location>
        <begin position="23"/>
        <end position="727"/>
    </location>
</feature>
<keyword evidence="2" id="KW-0812">Transmembrane</keyword>
<feature type="transmembrane region" description="Helical" evidence="2">
    <location>
        <begin position="439"/>
        <end position="458"/>
    </location>
</feature>
<keyword evidence="5" id="KW-1185">Reference proteome</keyword>